<evidence type="ECO:0000256" key="11">
    <source>
        <dbReference type="ARBA" id="ARBA00022692"/>
    </source>
</evidence>
<keyword evidence="15 19" id="KW-0472">Membrane</keyword>
<evidence type="ECO:0000256" key="9">
    <source>
        <dbReference type="ARBA" id="ARBA00022516"/>
    </source>
</evidence>
<protein>
    <recommendedName>
        <fullName evidence="7 18">Phosphatidate cytidylyltransferase</fullName>
        <ecNumber evidence="6 18">2.7.7.41</ecNumber>
    </recommendedName>
</protein>
<evidence type="ECO:0000313" key="20">
    <source>
        <dbReference type="EMBL" id="MBC8588794.1"/>
    </source>
</evidence>
<feature type="transmembrane region" description="Helical" evidence="19">
    <location>
        <begin position="124"/>
        <end position="142"/>
    </location>
</feature>
<keyword evidence="9" id="KW-0444">Lipid biosynthesis</keyword>
<evidence type="ECO:0000256" key="10">
    <source>
        <dbReference type="ARBA" id="ARBA00022679"/>
    </source>
</evidence>
<feature type="transmembrane region" description="Helical" evidence="19">
    <location>
        <begin position="187"/>
        <end position="208"/>
    </location>
</feature>
<dbReference type="Pfam" id="PF01148">
    <property type="entry name" value="CTP_transf_1"/>
    <property type="match status" value="1"/>
</dbReference>
<evidence type="ECO:0000256" key="2">
    <source>
        <dbReference type="ARBA" id="ARBA00004651"/>
    </source>
</evidence>
<keyword evidence="12 18" id="KW-0548">Nucleotidyltransferase</keyword>
<keyword evidence="13 19" id="KW-1133">Transmembrane helix</keyword>
<keyword evidence="17" id="KW-1208">Phospholipid metabolism</keyword>
<evidence type="ECO:0000256" key="5">
    <source>
        <dbReference type="ARBA" id="ARBA00010185"/>
    </source>
</evidence>
<evidence type="ECO:0000256" key="19">
    <source>
        <dbReference type="SAM" id="Phobius"/>
    </source>
</evidence>
<keyword evidence="16" id="KW-0594">Phospholipid biosynthesis</keyword>
<feature type="transmembrane region" description="Helical" evidence="19">
    <location>
        <begin position="47"/>
        <end position="66"/>
    </location>
</feature>
<evidence type="ECO:0000256" key="8">
    <source>
        <dbReference type="ARBA" id="ARBA00022475"/>
    </source>
</evidence>
<reference evidence="20" key="1">
    <citation type="submission" date="2020-08" db="EMBL/GenBank/DDBJ databases">
        <title>Genome public.</title>
        <authorList>
            <person name="Liu C."/>
            <person name="Sun Q."/>
        </authorList>
    </citation>
    <scope>NUCLEOTIDE SEQUENCE</scope>
    <source>
        <strain evidence="20">BX21</strain>
    </source>
</reference>
<evidence type="ECO:0000256" key="14">
    <source>
        <dbReference type="ARBA" id="ARBA00023098"/>
    </source>
</evidence>
<sequence>MKRVTTGIIGILLLILIVNKGGIYLSTSIFILSLIGLNEFYKAIRNTGLNPITYIGVLGTFGFYLSTLIPEITINLVLTLITFLLLTHIFINKIRLEDITITLIGIMYIPFMLFHIFYLDNTTSIWLVFIMSFGTDTFAYIFGNLLGKRKLCPNISPNKTVEGSIGGILGSVVLTLVFAYYMDLNSYLNLSILAIIASITSQIGDLIASKIKRVAHIKDFGKIFPGHGGVLDRFDSIILTAPIIYYYVKYFLI</sequence>
<dbReference type="InterPro" id="IPR000374">
    <property type="entry name" value="PC_trans"/>
</dbReference>
<feature type="transmembrane region" description="Helical" evidence="19">
    <location>
        <begin position="6"/>
        <end position="35"/>
    </location>
</feature>
<evidence type="ECO:0000256" key="1">
    <source>
        <dbReference type="ARBA" id="ARBA00001698"/>
    </source>
</evidence>
<keyword evidence="14" id="KW-0443">Lipid metabolism</keyword>
<dbReference type="Proteomes" id="UP000601171">
    <property type="component" value="Unassembled WGS sequence"/>
</dbReference>
<dbReference type="PROSITE" id="PS01315">
    <property type="entry name" value="CDS"/>
    <property type="match status" value="1"/>
</dbReference>
<evidence type="ECO:0000256" key="17">
    <source>
        <dbReference type="ARBA" id="ARBA00023264"/>
    </source>
</evidence>
<organism evidence="20 21">
    <name type="scientific">Paratissierella segnis</name>
    <dbReference type="NCBI Taxonomy" id="2763679"/>
    <lineage>
        <taxon>Bacteria</taxon>
        <taxon>Bacillati</taxon>
        <taxon>Bacillota</taxon>
        <taxon>Tissierellia</taxon>
        <taxon>Tissierellales</taxon>
        <taxon>Tissierellaceae</taxon>
        <taxon>Paratissierella</taxon>
    </lineage>
</organism>
<evidence type="ECO:0000256" key="6">
    <source>
        <dbReference type="ARBA" id="ARBA00012487"/>
    </source>
</evidence>
<feature type="transmembrane region" description="Helical" evidence="19">
    <location>
        <begin position="163"/>
        <end position="181"/>
    </location>
</feature>
<comment type="pathway">
    <text evidence="4">Lipid metabolism.</text>
</comment>
<dbReference type="PANTHER" id="PTHR46382">
    <property type="entry name" value="PHOSPHATIDATE CYTIDYLYLTRANSFERASE"/>
    <property type="match status" value="1"/>
</dbReference>
<dbReference type="AlphaFoldDB" id="A0A926IK82"/>
<keyword evidence="10 18" id="KW-0808">Transferase</keyword>
<dbReference type="PANTHER" id="PTHR46382:SF1">
    <property type="entry name" value="PHOSPHATIDATE CYTIDYLYLTRANSFERASE"/>
    <property type="match status" value="1"/>
</dbReference>
<comment type="catalytic activity">
    <reaction evidence="1 18">
        <text>a 1,2-diacyl-sn-glycero-3-phosphate + CTP + H(+) = a CDP-1,2-diacyl-sn-glycerol + diphosphate</text>
        <dbReference type="Rhea" id="RHEA:16229"/>
        <dbReference type="ChEBI" id="CHEBI:15378"/>
        <dbReference type="ChEBI" id="CHEBI:33019"/>
        <dbReference type="ChEBI" id="CHEBI:37563"/>
        <dbReference type="ChEBI" id="CHEBI:58332"/>
        <dbReference type="ChEBI" id="CHEBI:58608"/>
        <dbReference type="EC" id="2.7.7.41"/>
    </reaction>
</comment>
<evidence type="ECO:0000256" key="16">
    <source>
        <dbReference type="ARBA" id="ARBA00023209"/>
    </source>
</evidence>
<keyword evidence="8" id="KW-1003">Cell membrane</keyword>
<feature type="transmembrane region" description="Helical" evidence="19">
    <location>
        <begin position="72"/>
        <end position="91"/>
    </location>
</feature>
<keyword evidence="11 18" id="KW-0812">Transmembrane</keyword>
<evidence type="ECO:0000256" key="13">
    <source>
        <dbReference type="ARBA" id="ARBA00022989"/>
    </source>
</evidence>
<dbReference type="EC" id="2.7.7.41" evidence="6 18"/>
<comment type="caution">
    <text evidence="20">The sequence shown here is derived from an EMBL/GenBank/DDBJ whole genome shotgun (WGS) entry which is preliminary data.</text>
</comment>
<evidence type="ECO:0000256" key="4">
    <source>
        <dbReference type="ARBA" id="ARBA00005189"/>
    </source>
</evidence>
<evidence type="ECO:0000256" key="18">
    <source>
        <dbReference type="RuleBase" id="RU003938"/>
    </source>
</evidence>
<accession>A0A926IK82</accession>
<name>A0A926IK82_9FIRM</name>
<comment type="similarity">
    <text evidence="5 18">Belongs to the CDS family.</text>
</comment>
<evidence type="ECO:0000313" key="21">
    <source>
        <dbReference type="Proteomes" id="UP000601171"/>
    </source>
</evidence>
<dbReference type="GO" id="GO:0005886">
    <property type="term" value="C:plasma membrane"/>
    <property type="evidence" value="ECO:0007669"/>
    <property type="project" value="UniProtKB-SubCell"/>
</dbReference>
<evidence type="ECO:0000256" key="15">
    <source>
        <dbReference type="ARBA" id="ARBA00023136"/>
    </source>
</evidence>
<comment type="pathway">
    <text evidence="3 18">Phospholipid metabolism; CDP-diacylglycerol biosynthesis; CDP-diacylglycerol from sn-glycerol 3-phosphate: step 3/3.</text>
</comment>
<feature type="transmembrane region" description="Helical" evidence="19">
    <location>
        <begin position="98"/>
        <end position="118"/>
    </location>
</feature>
<dbReference type="EMBL" id="JACRTG010000027">
    <property type="protein sequence ID" value="MBC8588794.1"/>
    <property type="molecule type" value="Genomic_DNA"/>
</dbReference>
<dbReference type="GO" id="GO:0004605">
    <property type="term" value="F:phosphatidate cytidylyltransferase activity"/>
    <property type="evidence" value="ECO:0007669"/>
    <property type="project" value="UniProtKB-EC"/>
</dbReference>
<dbReference type="GO" id="GO:0016024">
    <property type="term" value="P:CDP-diacylglycerol biosynthetic process"/>
    <property type="evidence" value="ECO:0007669"/>
    <property type="project" value="TreeGrafter"/>
</dbReference>
<evidence type="ECO:0000256" key="7">
    <source>
        <dbReference type="ARBA" id="ARBA00019373"/>
    </source>
</evidence>
<keyword evidence="21" id="KW-1185">Reference proteome</keyword>
<proteinExistence type="inferred from homology"/>
<evidence type="ECO:0000256" key="3">
    <source>
        <dbReference type="ARBA" id="ARBA00005119"/>
    </source>
</evidence>
<gene>
    <name evidence="20" type="ORF">H8707_11255</name>
</gene>
<comment type="subcellular location">
    <subcellularLocation>
        <location evidence="2">Cell membrane</location>
        <topology evidence="2">Multi-pass membrane protein</topology>
    </subcellularLocation>
</comment>
<evidence type="ECO:0000256" key="12">
    <source>
        <dbReference type="ARBA" id="ARBA00022695"/>
    </source>
</evidence>